<comment type="similarity">
    <text evidence="1 5">Belongs to the protein sulfotransferase family.</text>
</comment>
<dbReference type="PANTHER" id="PTHR12788">
    <property type="entry name" value="PROTEIN-TYROSINE SULFOTRANSFERASE 2"/>
    <property type="match status" value="1"/>
</dbReference>
<feature type="transmembrane region" description="Helical" evidence="6">
    <location>
        <begin position="25"/>
        <end position="46"/>
    </location>
</feature>
<comment type="catalytic activity">
    <reaction evidence="4 5">
        <text>L-tyrosyl-[protein] + 3'-phosphoadenylyl sulfate = O-sulfo-L-tyrosine-[protein] + adenosine 3',5'-bisphosphate + H(+)</text>
        <dbReference type="Rhea" id="RHEA:16801"/>
        <dbReference type="Rhea" id="RHEA-COMP:10136"/>
        <dbReference type="Rhea" id="RHEA-COMP:11688"/>
        <dbReference type="ChEBI" id="CHEBI:15378"/>
        <dbReference type="ChEBI" id="CHEBI:46858"/>
        <dbReference type="ChEBI" id="CHEBI:58339"/>
        <dbReference type="ChEBI" id="CHEBI:58343"/>
        <dbReference type="ChEBI" id="CHEBI:65286"/>
        <dbReference type="EC" id="2.8.2.20"/>
    </reaction>
</comment>
<dbReference type="PANTHER" id="PTHR12788:SF8">
    <property type="entry name" value="PROTEIN-TYROSINE SULFOTRANSFERASE"/>
    <property type="match status" value="1"/>
</dbReference>
<dbReference type="InterPro" id="IPR026634">
    <property type="entry name" value="TPST-like"/>
</dbReference>
<comment type="function">
    <text evidence="5">Catalyzes the O-sulfation of tyrosine residues within acidic motifs of polypeptides, using 3'-phosphoadenylyl sulfate (PAPS) as cosubstrate.</text>
</comment>
<accession>A0ABN8R1J8</accession>
<dbReference type="InterPro" id="IPR027417">
    <property type="entry name" value="P-loop_NTPase"/>
</dbReference>
<evidence type="ECO:0000256" key="3">
    <source>
        <dbReference type="ARBA" id="ARBA00022679"/>
    </source>
</evidence>
<sequence>MPIITAIIFSTPLTTINICGVMRSPLQIVVVVVAGAFVLSLLMLYYTKKDEHQENFLYDGAADEKQVNDSFLSFEKRIRELYDGIQTFVLFIGYGLSGHSLVAAILDAHPKIVIAHEFDVLRKWNYYKNDTWNGKSKLFFDLHSNSRAHAMFGKRAQFRSVSQTGYAYHVAGQWQGTFQDNIKVTGDKHGDVSSSFLMKHGFQVLDEIQKVIKVPLKFIHVIRNPFDNIATKVLKNLDARDNARDQSFKVNNSEVLDHYIASHFKRVESVQRLHQSGSYGILDVYSSEIISYPRENLRKLCSFLEVNCDKEYIDTVSAILYQTSSKTRNSVVWTSEQKARVEELIQKYPFLRPFTFYSN</sequence>
<evidence type="ECO:0000256" key="4">
    <source>
        <dbReference type="ARBA" id="ARBA00048460"/>
    </source>
</evidence>
<evidence type="ECO:0000256" key="2">
    <source>
        <dbReference type="ARBA" id="ARBA00013262"/>
    </source>
</evidence>
<name>A0ABN8R1J8_9CNID</name>
<proteinExistence type="inferred from homology"/>
<dbReference type="SUPFAM" id="SSF52540">
    <property type="entry name" value="P-loop containing nucleoside triphosphate hydrolases"/>
    <property type="match status" value="1"/>
</dbReference>
<keyword evidence="6" id="KW-0472">Membrane</keyword>
<comment type="caution">
    <text evidence="7">The sequence shown here is derived from an EMBL/GenBank/DDBJ whole genome shotgun (WGS) entry which is preliminary data.</text>
</comment>
<evidence type="ECO:0000313" key="7">
    <source>
        <dbReference type="EMBL" id="CAH3171275.1"/>
    </source>
</evidence>
<evidence type="ECO:0000256" key="6">
    <source>
        <dbReference type="SAM" id="Phobius"/>
    </source>
</evidence>
<gene>
    <name evidence="7" type="ORF">PLOB_00011716</name>
</gene>
<evidence type="ECO:0000256" key="1">
    <source>
        <dbReference type="ARBA" id="ARBA00009988"/>
    </source>
</evidence>
<dbReference type="EMBL" id="CALNXK010000162">
    <property type="protein sequence ID" value="CAH3171275.1"/>
    <property type="molecule type" value="Genomic_DNA"/>
</dbReference>
<keyword evidence="3 5" id="KW-0808">Transferase</keyword>
<dbReference type="EC" id="2.8.2.20" evidence="2 5"/>
<protein>
    <recommendedName>
        <fullName evidence="2 5">Protein-tyrosine sulfotransferase</fullName>
        <ecNumber evidence="2 5">2.8.2.20</ecNumber>
    </recommendedName>
</protein>
<dbReference type="Pfam" id="PF13469">
    <property type="entry name" value="Sulfotransfer_3"/>
    <property type="match status" value="1"/>
</dbReference>
<reference evidence="7 8" key="1">
    <citation type="submission" date="2022-05" db="EMBL/GenBank/DDBJ databases">
        <authorList>
            <consortium name="Genoscope - CEA"/>
            <person name="William W."/>
        </authorList>
    </citation>
    <scope>NUCLEOTIDE SEQUENCE [LARGE SCALE GENOMIC DNA]</scope>
</reference>
<keyword evidence="8" id="KW-1185">Reference proteome</keyword>
<dbReference type="Proteomes" id="UP001159405">
    <property type="component" value="Unassembled WGS sequence"/>
</dbReference>
<evidence type="ECO:0000313" key="8">
    <source>
        <dbReference type="Proteomes" id="UP001159405"/>
    </source>
</evidence>
<evidence type="ECO:0000256" key="5">
    <source>
        <dbReference type="RuleBase" id="RU365018"/>
    </source>
</evidence>
<keyword evidence="6" id="KW-1133">Transmembrane helix</keyword>
<organism evidence="7 8">
    <name type="scientific">Porites lobata</name>
    <dbReference type="NCBI Taxonomy" id="104759"/>
    <lineage>
        <taxon>Eukaryota</taxon>
        <taxon>Metazoa</taxon>
        <taxon>Cnidaria</taxon>
        <taxon>Anthozoa</taxon>
        <taxon>Hexacorallia</taxon>
        <taxon>Scleractinia</taxon>
        <taxon>Fungiina</taxon>
        <taxon>Poritidae</taxon>
        <taxon>Porites</taxon>
    </lineage>
</organism>
<keyword evidence="6" id="KW-0812">Transmembrane</keyword>
<dbReference type="Gene3D" id="3.40.50.300">
    <property type="entry name" value="P-loop containing nucleotide triphosphate hydrolases"/>
    <property type="match status" value="1"/>
</dbReference>